<dbReference type="AlphaFoldDB" id="A0A7J7P8S1"/>
<evidence type="ECO:0000313" key="2">
    <source>
        <dbReference type="EMBL" id="KAF6175578.1"/>
    </source>
</evidence>
<sequence length="146" mass="16461">MQSTAENLFQQVAPGEILEVINALMVDDDVEVGREVNFHAISSVYGGDFQEGEEKDNSDKKDVEEKVISEEEEVQEASADQTTIVSIEEQTLEVEKTEDEASQVIDLFIKALIQYFGKQHRACPENERIVRVDIFACQYIGKAFNV</sequence>
<accession>A0A7J7P8S1</accession>
<feature type="compositionally biased region" description="Basic and acidic residues" evidence="1">
    <location>
        <begin position="55"/>
        <end position="69"/>
    </location>
</feature>
<feature type="region of interest" description="Disordered" evidence="1">
    <location>
        <begin position="48"/>
        <end position="81"/>
    </location>
</feature>
<comment type="caution">
    <text evidence="2">The sequence shown here is derived from an EMBL/GenBank/DDBJ whole genome shotgun (WGS) entry which is preliminary data.</text>
</comment>
<evidence type="ECO:0000256" key="1">
    <source>
        <dbReference type="SAM" id="MobiDB-lite"/>
    </source>
</evidence>
<proteinExistence type="predicted"/>
<protein>
    <submittedName>
        <fullName evidence="2">Uncharacterized protein</fullName>
    </submittedName>
</protein>
<name>A0A7J7P8S1_9MAGN</name>
<reference evidence="2 3" key="1">
    <citation type="journal article" date="2020" name="IScience">
        <title>Genome Sequencing of the Endangered Kingdonia uniflora (Circaeasteraceae, Ranunculales) Reveals Potential Mechanisms of Evolutionary Specialization.</title>
        <authorList>
            <person name="Sun Y."/>
            <person name="Deng T."/>
            <person name="Zhang A."/>
            <person name="Moore M.J."/>
            <person name="Landis J.B."/>
            <person name="Lin N."/>
            <person name="Zhang H."/>
            <person name="Zhang X."/>
            <person name="Huang J."/>
            <person name="Zhang X."/>
            <person name="Sun H."/>
            <person name="Wang H."/>
        </authorList>
    </citation>
    <scope>NUCLEOTIDE SEQUENCE [LARGE SCALE GENOMIC DNA]</scope>
    <source>
        <strain evidence="2">TB1705</strain>
        <tissue evidence="2">Leaf</tissue>
    </source>
</reference>
<organism evidence="2 3">
    <name type="scientific">Kingdonia uniflora</name>
    <dbReference type="NCBI Taxonomy" id="39325"/>
    <lineage>
        <taxon>Eukaryota</taxon>
        <taxon>Viridiplantae</taxon>
        <taxon>Streptophyta</taxon>
        <taxon>Embryophyta</taxon>
        <taxon>Tracheophyta</taxon>
        <taxon>Spermatophyta</taxon>
        <taxon>Magnoliopsida</taxon>
        <taxon>Ranunculales</taxon>
        <taxon>Circaeasteraceae</taxon>
        <taxon>Kingdonia</taxon>
    </lineage>
</organism>
<evidence type="ECO:0000313" key="3">
    <source>
        <dbReference type="Proteomes" id="UP000541444"/>
    </source>
</evidence>
<keyword evidence="3" id="KW-1185">Reference proteome</keyword>
<gene>
    <name evidence="2" type="ORF">GIB67_031529</name>
</gene>
<dbReference type="Proteomes" id="UP000541444">
    <property type="component" value="Unassembled WGS sequence"/>
</dbReference>
<dbReference type="EMBL" id="JACGCM010000163">
    <property type="protein sequence ID" value="KAF6175578.1"/>
    <property type="molecule type" value="Genomic_DNA"/>
</dbReference>